<gene>
    <name evidence="3 4 5" type="primary">LOC106061951</name>
</gene>
<dbReference type="GeneID" id="106061951"/>
<evidence type="ECO:0000313" key="5">
    <source>
        <dbReference type="RefSeq" id="XP_055897226.1"/>
    </source>
</evidence>
<keyword evidence="2" id="KW-1185">Reference proteome</keyword>
<dbReference type="OrthoDB" id="6512497at2759"/>
<name>A0A9W3BCQ7_BIOGL</name>
<dbReference type="InterPro" id="IPR031962">
    <property type="entry name" value="DUF4781"/>
</dbReference>
<reference evidence="3 4" key="1">
    <citation type="submission" date="2025-04" db="UniProtKB">
        <authorList>
            <consortium name="RefSeq"/>
        </authorList>
    </citation>
    <scope>IDENTIFICATION</scope>
</reference>
<dbReference type="OMA" id="CTPKFYL"/>
<dbReference type="Pfam" id="PF16013">
    <property type="entry name" value="DUF4781"/>
    <property type="match status" value="1"/>
</dbReference>
<dbReference type="RefSeq" id="XP_055897225.1">
    <property type="nucleotide sequence ID" value="XM_056041250.1"/>
</dbReference>
<sequence>MASQDQPGDVGDWKEAAKKILKTYYVGFSGTQWHQFVKSTDNDIIRAKICYAMFGPPASEAKSIEEAYTDEQRKTAQGILDVIYEVHQKSSSTELRIGFIFICCKQDKSPFALPLFSVFVGKDTSGRDLRTFVDLQGRTYKDWDDWKSNNCLPELEYCYPTRGFFTCSGDESYTFDAERDPDVEFGKSPASKTSTWLLGKADTVTAITSFVSGAVGIAACFTPLAPVVITAAAVTGSVSAGYGAVRGASRLYDKGTHGESLADFESLTLWLGIVATPLHFSSSLVNARLVAGAQQGRIFSNSMRSFATLLNFTTLGVDSAMLAMGLANLINKASKDEVTALDVVQFSMSVFFFSNTLMQPKVASSIISQAQEMHLNSYMDKMSDEATKETFKNFMDRNRGDGGIKDTSKIIRTVNRMEDANKFFKSVNPNDKIDIGGRKGRTVLVSDNKGNVNRINPNRVLLTKQTPGTTATFNFNKDYKKLKKCYGKDPSDVELNGEKIFQNMSEQDQRRVSHVFGGSAKYNPDILNTAHTVAEALGLNTASGLMRVIEIVAAEVQGRDGAELSTILNNISGPGKQTFLQNLQMDLNKATRLAESHNLSFDSPLTAVYHYRKHGNEFPKLLSKFGNSIDVYLGPVSKNIFQDCNLRERHTLKDGTVRKIYATNGDHFGVITITPQGQKISTMFQKPGCTVEYSQQLNDYFRNSPCQIEPISDAANRLARFMGFRAFHVNLVVGGHKTKLDDLSLLDPAVHEEIVHYLNMISN</sequence>
<evidence type="ECO:0000313" key="2">
    <source>
        <dbReference type="Proteomes" id="UP001165740"/>
    </source>
</evidence>
<dbReference type="RefSeq" id="XP_055897226.1">
    <property type="nucleotide sequence ID" value="XM_056041251.1"/>
</dbReference>
<organism evidence="2 3">
    <name type="scientific">Biomphalaria glabrata</name>
    <name type="common">Bloodfluke planorb</name>
    <name type="synonym">Freshwater snail</name>
    <dbReference type="NCBI Taxonomy" id="6526"/>
    <lineage>
        <taxon>Eukaryota</taxon>
        <taxon>Metazoa</taxon>
        <taxon>Spiralia</taxon>
        <taxon>Lophotrochozoa</taxon>
        <taxon>Mollusca</taxon>
        <taxon>Gastropoda</taxon>
        <taxon>Heterobranchia</taxon>
        <taxon>Euthyneura</taxon>
        <taxon>Panpulmonata</taxon>
        <taxon>Hygrophila</taxon>
        <taxon>Lymnaeoidea</taxon>
        <taxon>Planorbidae</taxon>
        <taxon>Biomphalaria</taxon>
    </lineage>
</organism>
<dbReference type="RefSeq" id="XP_055897223.1">
    <property type="nucleotide sequence ID" value="XM_056041248.1"/>
</dbReference>
<evidence type="ECO:0000259" key="1">
    <source>
        <dbReference type="Pfam" id="PF16013"/>
    </source>
</evidence>
<dbReference type="AlphaFoldDB" id="A0A9W3BCQ7"/>
<accession>A0A9W3BCQ7</accession>
<dbReference type="Proteomes" id="UP001165740">
    <property type="component" value="Chromosome 9"/>
</dbReference>
<proteinExistence type="predicted"/>
<protein>
    <submittedName>
        <fullName evidence="3 4">Uncharacterized protein LOC106061951 isoform X1</fullName>
    </submittedName>
</protein>
<dbReference type="PANTHER" id="PTHR21115">
    <property type="entry name" value="GH06117P-RELATED"/>
    <property type="match status" value="1"/>
</dbReference>
<evidence type="ECO:0000313" key="3">
    <source>
        <dbReference type="RefSeq" id="XP_055897223.1"/>
    </source>
</evidence>
<dbReference type="PANTHER" id="PTHR21115:SF0">
    <property type="entry name" value="GH06117P-RELATED"/>
    <property type="match status" value="1"/>
</dbReference>
<evidence type="ECO:0000313" key="4">
    <source>
        <dbReference type="RefSeq" id="XP_055897225.1"/>
    </source>
</evidence>
<feature type="domain" description="DUF4781" evidence="1">
    <location>
        <begin position="128"/>
        <end position="415"/>
    </location>
</feature>